<evidence type="ECO:0000259" key="5">
    <source>
        <dbReference type="PROSITE" id="PS50222"/>
    </source>
</evidence>
<dbReference type="Proteomes" id="UP001152747">
    <property type="component" value="Unassembled WGS sequence"/>
</dbReference>
<dbReference type="PANTHER" id="PTHR13025:SF6">
    <property type="entry name" value="EF-HAND DOMAIN-CONTAINING PROTEIN-RELATED"/>
    <property type="match status" value="1"/>
</dbReference>
<dbReference type="FunFam" id="1.10.238.10:FF:000112">
    <property type="entry name" value="EF-hand domain family, member D2"/>
    <property type="match status" value="1"/>
</dbReference>
<dbReference type="PANTHER" id="PTHR13025">
    <property type="entry name" value="EF-HAND DOMAIN-CONTAINING PROTEIN D"/>
    <property type="match status" value="1"/>
</dbReference>
<reference evidence="6" key="1">
    <citation type="submission" date="2022-11" db="EMBL/GenBank/DDBJ databases">
        <authorList>
            <person name="Kikuchi T."/>
        </authorList>
    </citation>
    <scope>NUCLEOTIDE SEQUENCE</scope>
    <source>
        <strain evidence="6">PS1010</strain>
    </source>
</reference>
<dbReference type="InterPro" id="IPR011992">
    <property type="entry name" value="EF-hand-dom_pair"/>
</dbReference>
<dbReference type="PROSITE" id="PS50222">
    <property type="entry name" value="EF_HAND_2"/>
    <property type="match status" value="2"/>
</dbReference>
<feature type="domain" description="EF-hand" evidence="5">
    <location>
        <begin position="33"/>
        <end position="68"/>
    </location>
</feature>
<feature type="domain" description="EF-hand" evidence="5">
    <location>
        <begin position="69"/>
        <end position="104"/>
    </location>
</feature>
<protein>
    <recommendedName>
        <fullName evidence="5">EF-hand domain-containing protein</fullName>
    </recommendedName>
</protein>
<dbReference type="OrthoDB" id="6572480at2759"/>
<evidence type="ECO:0000313" key="6">
    <source>
        <dbReference type="EMBL" id="CAI5443704.1"/>
    </source>
</evidence>
<dbReference type="SMART" id="SM00054">
    <property type="entry name" value="EFh"/>
    <property type="match status" value="2"/>
</dbReference>
<keyword evidence="3" id="KW-0106">Calcium</keyword>
<evidence type="ECO:0000256" key="2">
    <source>
        <dbReference type="ARBA" id="ARBA00022737"/>
    </source>
</evidence>
<keyword evidence="7" id="KW-1185">Reference proteome</keyword>
<evidence type="ECO:0000256" key="4">
    <source>
        <dbReference type="SAM" id="Coils"/>
    </source>
</evidence>
<dbReference type="Gene3D" id="1.10.238.10">
    <property type="entry name" value="EF-hand"/>
    <property type="match status" value="1"/>
</dbReference>
<accession>A0A9P1IED1</accession>
<dbReference type="SUPFAM" id="SSF47473">
    <property type="entry name" value="EF-hand"/>
    <property type="match status" value="1"/>
</dbReference>
<evidence type="ECO:0000313" key="7">
    <source>
        <dbReference type="Proteomes" id="UP001152747"/>
    </source>
</evidence>
<dbReference type="Pfam" id="PF13499">
    <property type="entry name" value="EF-hand_7"/>
    <property type="match status" value="1"/>
</dbReference>
<comment type="caution">
    <text evidence="6">The sequence shown here is derived from an EMBL/GenBank/DDBJ whole genome shotgun (WGS) entry which is preliminary data.</text>
</comment>
<evidence type="ECO:0000256" key="1">
    <source>
        <dbReference type="ARBA" id="ARBA00022723"/>
    </source>
</evidence>
<dbReference type="PROSITE" id="PS00018">
    <property type="entry name" value="EF_HAND_1"/>
    <property type="match status" value="2"/>
</dbReference>
<dbReference type="CDD" id="cd00051">
    <property type="entry name" value="EFh"/>
    <property type="match status" value="1"/>
</dbReference>
<keyword evidence="1" id="KW-0479">Metal-binding</keyword>
<organism evidence="6 7">
    <name type="scientific">Caenorhabditis angaria</name>
    <dbReference type="NCBI Taxonomy" id="860376"/>
    <lineage>
        <taxon>Eukaryota</taxon>
        <taxon>Metazoa</taxon>
        <taxon>Ecdysozoa</taxon>
        <taxon>Nematoda</taxon>
        <taxon>Chromadorea</taxon>
        <taxon>Rhabditida</taxon>
        <taxon>Rhabditina</taxon>
        <taxon>Rhabditomorpha</taxon>
        <taxon>Rhabditoidea</taxon>
        <taxon>Rhabditidae</taxon>
        <taxon>Peloderinae</taxon>
        <taxon>Caenorhabditis</taxon>
    </lineage>
</organism>
<keyword evidence="2" id="KW-0677">Repeat</keyword>
<feature type="coiled-coil region" evidence="4">
    <location>
        <begin position="136"/>
        <end position="163"/>
    </location>
</feature>
<dbReference type="InterPro" id="IPR018247">
    <property type="entry name" value="EF_Hand_1_Ca_BS"/>
</dbReference>
<keyword evidence="4" id="KW-0175">Coiled coil</keyword>
<dbReference type="EMBL" id="CANHGI010000002">
    <property type="protein sequence ID" value="CAI5443704.1"/>
    <property type="molecule type" value="Genomic_DNA"/>
</dbReference>
<name>A0A9P1IED1_9PELO</name>
<dbReference type="GO" id="GO:0005509">
    <property type="term" value="F:calcium ion binding"/>
    <property type="evidence" value="ECO:0007669"/>
    <property type="project" value="InterPro"/>
</dbReference>
<dbReference type="AlphaFoldDB" id="A0A9P1IED1"/>
<sequence length="179" mass="20951">MCDENTSTFGECLPIKMNKKISIYAEFTEFTRKQIQYFLDTFKKYDEDSDNFINFEELKRMMERLGEAQTHIALKELIKKVDEDGDGKISQREFLLIFRLAATGELSCSEIFKTLAESVDVAKEGVLGAANFFQAKIEEQTKLSKFEEEMKLEKEEKLRIEEEKKARREKFLASKSIFH</sequence>
<evidence type="ECO:0000256" key="3">
    <source>
        <dbReference type="ARBA" id="ARBA00022837"/>
    </source>
</evidence>
<proteinExistence type="predicted"/>
<dbReference type="InterPro" id="IPR002048">
    <property type="entry name" value="EF_hand_dom"/>
</dbReference>
<gene>
    <name evidence="6" type="ORF">CAMP_LOCUS6341</name>
</gene>
<dbReference type="InterPro" id="IPR040365">
    <property type="entry name" value="EFHD1/2"/>
</dbReference>